<gene>
    <name evidence="1" type="ORF">HMPREF0731_2423</name>
</gene>
<evidence type="ECO:0000313" key="2">
    <source>
        <dbReference type="Proteomes" id="UP000005324"/>
    </source>
</evidence>
<dbReference type="Pfam" id="PF04796">
    <property type="entry name" value="RepA_C"/>
    <property type="match status" value="1"/>
</dbReference>
<dbReference type="RefSeq" id="WP_007005353.1">
    <property type="nucleotide sequence ID" value="NZ_GG770782.1"/>
</dbReference>
<name>D5RMW2_9PROT</name>
<evidence type="ECO:0000313" key="1">
    <source>
        <dbReference type="EMBL" id="EFH11355.1"/>
    </source>
</evidence>
<keyword evidence="2" id="KW-1185">Reference proteome</keyword>
<dbReference type="InterPro" id="IPR006881">
    <property type="entry name" value="RepA_C"/>
</dbReference>
<dbReference type="Proteomes" id="UP000005324">
    <property type="component" value="Unassembled WGS sequence"/>
</dbReference>
<accession>D5RMW2</accession>
<dbReference type="HOGENOM" id="CLU_051492_0_0_5"/>
<comment type="caution">
    <text evidence="1">The sequence shown here is derived from an EMBL/GenBank/DDBJ whole genome shotgun (WGS) entry which is preliminary data.</text>
</comment>
<organism evidence="1 2">
    <name type="scientific">Pseudoroseomonas cervicalis ATCC 49957</name>
    <dbReference type="NCBI Taxonomy" id="525371"/>
    <lineage>
        <taxon>Bacteria</taxon>
        <taxon>Pseudomonadati</taxon>
        <taxon>Pseudomonadota</taxon>
        <taxon>Alphaproteobacteria</taxon>
        <taxon>Acetobacterales</taxon>
        <taxon>Roseomonadaceae</taxon>
        <taxon>Roseomonas</taxon>
    </lineage>
</organism>
<reference evidence="1 2" key="1">
    <citation type="submission" date="2010-04" db="EMBL/GenBank/DDBJ databases">
        <authorList>
            <person name="Qin X."/>
            <person name="Bachman B."/>
            <person name="Battles P."/>
            <person name="Bell A."/>
            <person name="Bess C."/>
            <person name="Bickham C."/>
            <person name="Chaboub L."/>
            <person name="Chen D."/>
            <person name="Coyle M."/>
            <person name="Deiros D.R."/>
            <person name="Dinh H."/>
            <person name="Forbes L."/>
            <person name="Fowler G."/>
            <person name="Francisco L."/>
            <person name="Fu Q."/>
            <person name="Gubbala S."/>
            <person name="Hale W."/>
            <person name="Han Y."/>
            <person name="Hemphill L."/>
            <person name="Highlander S.K."/>
            <person name="Hirani K."/>
            <person name="Hogues M."/>
            <person name="Jackson L."/>
            <person name="Jakkamsetti A."/>
            <person name="Javaid M."/>
            <person name="Jiang H."/>
            <person name="Korchina V."/>
            <person name="Kovar C."/>
            <person name="Lara F."/>
            <person name="Lee S."/>
            <person name="Mata R."/>
            <person name="Mathew T."/>
            <person name="Moen C."/>
            <person name="Morales K."/>
            <person name="Munidasa M."/>
            <person name="Nazareth L."/>
            <person name="Ngo R."/>
            <person name="Nguyen L."/>
            <person name="Okwuonu G."/>
            <person name="Ongeri F."/>
            <person name="Patil S."/>
            <person name="Petrosino J."/>
            <person name="Pham C."/>
            <person name="Pham P."/>
            <person name="Pu L.-L."/>
            <person name="Puazo M."/>
            <person name="Raj R."/>
            <person name="Reid J."/>
            <person name="Rouhana J."/>
            <person name="Saada N."/>
            <person name="Shang Y."/>
            <person name="Simmons D."/>
            <person name="Thornton R."/>
            <person name="Warren J."/>
            <person name="Weissenberger G."/>
            <person name="Zhang J."/>
            <person name="Zhang L."/>
            <person name="Zhou C."/>
            <person name="Zhu D."/>
            <person name="Muzny D."/>
            <person name="Worley K."/>
            <person name="Gibbs R."/>
        </authorList>
    </citation>
    <scope>NUCLEOTIDE SEQUENCE [LARGE SCALE GENOMIC DNA]</scope>
    <source>
        <strain evidence="1 2">ATCC 49957</strain>
    </source>
</reference>
<dbReference type="AlphaFoldDB" id="D5RMW2"/>
<protein>
    <submittedName>
        <fullName evidence="1">Plasmid encoded RepA protein</fullName>
    </submittedName>
</protein>
<dbReference type="EMBL" id="ADVL01000419">
    <property type="protein sequence ID" value="EFH11355.1"/>
    <property type="molecule type" value="Genomic_DNA"/>
</dbReference>
<proteinExistence type="predicted"/>
<sequence>MGSEVMEEVRSARRLVEEHGRLGAIARHDDRRLVEIIASYGADEEVGIPNFLYSGWCMTALPHSRIADDKAWRLENGNVVLLVEPGRRALPGEADEWIGVPFGPTARLIMIYLQSEALRTNSRNIELGRSMNEWFGRMDKKAGGKSYKLVRQQAERIASCRFSFHAERDGVRAIRNQSIVDEGLLFLDGREQDSRQQSLFQEGVVLSESFFRSLKEHAVPVEERAIRHISNSSMAIDTYCWLAYRLHSLKRPTPISWAALHSQFGSGYGQVAAFKRAFLSKILPSALAVYPEAGERGVEVSDTGLILKPTRPPILSRNAA</sequence>